<evidence type="ECO:0000313" key="1">
    <source>
        <dbReference type="EMBL" id="OEH78798.1"/>
    </source>
</evidence>
<dbReference type="AlphaFoldDB" id="A0A1D3D5T1"/>
<sequence length="207" mass="22645">MPNAVVAGERKFKPRARWPAGTDSSEDCKASFTRTAYSATRIAQLDMTLEVTGETYKFSTVCEHVALTSTMPGKEQSLLQRKVCQNAALSVPKQEQLAEGDQCPSKSEEYMQEQETFGNTVISTGMELQTAKQPNGGFNSACARMRTLLAALSLVTELAWNSTETYADLHIRVSSGDDLVVYLTTKTAALLTRLLQPLEFPAYSGAM</sequence>
<dbReference type="Proteomes" id="UP000095192">
    <property type="component" value="Unassembled WGS sequence"/>
</dbReference>
<reference evidence="1 2" key="1">
    <citation type="journal article" date="2016" name="BMC Genomics">
        <title>Comparative genomics reveals Cyclospora cayetanensis possesses coccidia-like metabolism and invasion components but unique surface antigens.</title>
        <authorList>
            <person name="Liu S."/>
            <person name="Wang L."/>
            <person name="Zheng H."/>
            <person name="Xu Z."/>
            <person name="Roellig D.M."/>
            <person name="Li N."/>
            <person name="Frace M.A."/>
            <person name="Tang K."/>
            <person name="Arrowood M.J."/>
            <person name="Moss D.M."/>
            <person name="Zhang L."/>
            <person name="Feng Y."/>
            <person name="Xiao L."/>
        </authorList>
    </citation>
    <scope>NUCLEOTIDE SEQUENCE [LARGE SCALE GENOMIC DNA]</scope>
    <source>
        <strain evidence="1 2">CHN_HEN01</strain>
    </source>
</reference>
<accession>A0A1D3D5T1</accession>
<keyword evidence="2" id="KW-1185">Reference proteome</keyword>
<name>A0A1D3D5T1_9EIME</name>
<gene>
    <name evidence="1" type="ORF">cyc_07442</name>
</gene>
<proteinExistence type="predicted"/>
<evidence type="ECO:0000313" key="2">
    <source>
        <dbReference type="Proteomes" id="UP000095192"/>
    </source>
</evidence>
<dbReference type="EMBL" id="JROU02000614">
    <property type="protein sequence ID" value="OEH78798.1"/>
    <property type="molecule type" value="Genomic_DNA"/>
</dbReference>
<dbReference type="VEuPathDB" id="ToxoDB:cyc_07442"/>
<dbReference type="InParanoid" id="A0A1D3D5T1"/>
<organism evidence="1 2">
    <name type="scientific">Cyclospora cayetanensis</name>
    <dbReference type="NCBI Taxonomy" id="88456"/>
    <lineage>
        <taxon>Eukaryota</taxon>
        <taxon>Sar</taxon>
        <taxon>Alveolata</taxon>
        <taxon>Apicomplexa</taxon>
        <taxon>Conoidasida</taxon>
        <taxon>Coccidia</taxon>
        <taxon>Eucoccidiorida</taxon>
        <taxon>Eimeriorina</taxon>
        <taxon>Eimeriidae</taxon>
        <taxon>Cyclospora</taxon>
    </lineage>
</organism>
<protein>
    <submittedName>
        <fullName evidence="1">Uncharacterized protein</fullName>
    </submittedName>
</protein>
<comment type="caution">
    <text evidence="1">The sequence shown here is derived from an EMBL/GenBank/DDBJ whole genome shotgun (WGS) entry which is preliminary data.</text>
</comment>